<evidence type="ECO:0000313" key="2">
    <source>
        <dbReference type="EMBL" id="KAK2959574.1"/>
    </source>
</evidence>
<comment type="caution">
    <text evidence="2">The sequence shown here is derived from an EMBL/GenBank/DDBJ whole genome shotgun (WGS) entry which is preliminary data.</text>
</comment>
<protein>
    <submittedName>
        <fullName evidence="2">Uncharacterized protein</fullName>
    </submittedName>
</protein>
<keyword evidence="3" id="KW-1185">Reference proteome</keyword>
<evidence type="ECO:0000256" key="1">
    <source>
        <dbReference type="SAM" id="MobiDB-lite"/>
    </source>
</evidence>
<gene>
    <name evidence="2" type="ORF">BLNAU_5352</name>
</gene>
<proteinExistence type="predicted"/>
<reference evidence="2 3" key="1">
    <citation type="journal article" date="2022" name="bioRxiv">
        <title>Genomics of Preaxostyla Flagellates Illuminates Evolutionary Transitions and the Path Towards Mitochondrial Loss.</title>
        <authorList>
            <person name="Novak L.V.F."/>
            <person name="Treitli S.C."/>
            <person name="Pyrih J."/>
            <person name="Halakuc P."/>
            <person name="Pipaliya S.V."/>
            <person name="Vacek V."/>
            <person name="Brzon O."/>
            <person name="Soukal P."/>
            <person name="Eme L."/>
            <person name="Dacks J.B."/>
            <person name="Karnkowska A."/>
            <person name="Elias M."/>
            <person name="Hampl V."/>
        </authorList>
    </citation>
    <scope>NUCLEOTIDE SEQUENCE [LARGE SCALE GENOMIC DNA]</scope>
    <source>
        <strain evidence="2">NAU3</strain>
        <tissue evidence="2">Gut</tissue>
    </source>
</reference>
<name>A0ABQ9Y7C4_9EUKA</name>
<dbReference type="Proteomes" id="UP001281761">
    <property type="component" value="Unassembled WGS sequence"/>
</dbReference>
<dbReference type="EMBL" id="JARBJD010000028">
    <property type="protein sequence ID" value="KAK2959574.1"/>
    <property type="molecule type" value="Genomic_DNA"/>
</dbReference>
<evidence type="ECO:0000313" key="3">
    <source>
        <dbReference type="Proteomes" id="UP001281761"/>
    </source>
</evidence>
<accession>A0ABQ9Y7C4</accession>
<organism evidence="2 3">
    <name type="scientific">Blattamonas nauphoetae</name>
    <dbReference type="NCBI Taxonomy" id="2049346"/>
    <lineage>
        <taxon>Eukaryota</taxon>
        <taxon>Metamonada</taxon>
        <taxon>Preaxostyla</taxon>
        <taxon>Oxymonadida</taxon>
        <taxon>Blattamonas</taxon>
    </lineage>
</organism>
<feature type="region of interest" description="Disordered" evidence="1">
    <location>
        <begin position="99"/>
        <end position="122"/>
    </location>
</feature>
<sequence length="122" mass="13913">MMRSGCSISGQDCLLSLSLSQCKAQFKHDVQHDQTAQQLRSNDLFGGLVASRRESRRVFRLHLSKKQRRRPTSILRHCMSRPSSILVVSVHAQTPQSTFRFPIDPNAKKGERWAGHKQQRGC</sequence>